<dbReference type="InterPro" id="IPR000073">
    <property type="entry name" value="AB_hydrolase_1"/>
</dbReference>
<organism evidence="3 4">
    <name type="scientific">Rhodococcus jostii</name>
    <dbReference type="NCBI Taxonomy" id="132919"/>
    <lineage>
        <taxon>Bacteria</taxon>
        <taxon>Bacillati</taxon>
        <taxon>Actinomycetota</taxon>
        <taxon>Actinomycetes</taxon>
        <taxon>Mycobacteriales</taxon>
        <taxon>Nocardiaceae</taxon>
        <taxon>Rhodococcus</taxon>
    </lineage>
</organism>
<dbReference type="GO" id="GO:0047570">
    <property type="term" value="F:3-oxoadipate enol-lactonase activity"/>
    <property type="evidence" value="ECO:0007669"/>
    <property type="project" value="InterPro"/>
</dbReference>
<dbReference type="InterPro" id="IPR003779">
    <property type="entry name" value="CMD-like"/>
</dbReference>
<evidence type="ECO:0000259" key="2">
    <source>
        <dbReference type="Pfam" id="PF02627"/>
    </source>
</evidence>
<feature type="domain" description="Carboxymuconolactone decarboxylase-like" evidence="2">
    <location>
        <begin position="299"/>
        <end position="377"/>
    </location>
</feature>
<dbReference type="RefSeq" id="WP_073369896.1">
    <property type="nucleotide sequence ID" value="NZ_FNTL01000004.1"/>
</dbReference>
<sequence length="405" mass="42758">MTVALAHEISGPRTGAADAPVVVLLGSLGSNRSMWDPQIAALSDECRVVAVDQRGHGESPAPDGPYSVRDLSEDVLALLDSLGVDAAHFVGLSMGGAIAQWLGAHAPRRVLSLSLLCTAAKFGEPQGWTERAAASRADGPESLADAVVARWFSEGLAKRDPEFVRHYREMIASTSPEGYAACCDALADWDFTADLSRISAPTLVIAGEEDPSTPPSVMQVLADGITGARFEVLSPAAHVANLEQAGAVTALLREHIAGGGYARGRRAAHAQGMTVRRSVLGDAHVDRSVAGTTDFTAPFQDFITRTAWGDIWSRPGLDHEMRRLLTIAVLTAVGNDHELDMHIRAALRAGVDADKIGEVLLHTSVYAGVPNSNLGFALGKQALADLAEETTETARDSGTEEDSQT</sequence>
<dbReference type="Proteomes" id="UP000183407">
    <property type="component" value="Unassembled WGS sequence"/>
</dbReference>
<dbReference type="NCBIfam" id="TIGR02427">
    <property type="entry name" value="protocat_pcaD"/>
    <property type="match status" value="1"/>
</dbReference>
<dbReference type="PRINTS" id="PR00111">
    <property type="entry name" value="ABHYDROLASE"/>
</dbReference>
<evidence type="ECO:0000313" key="3">
    <source>
        <dbReference type="EMBL" id="SEC82974.1"/>
    </source>
</evidence>
<reference evidence="4" key="1">
    <citation type="submission" date="2016-10" db="EMBL/GenBank/DDBJ databases">
        <authorList>
            <person name="Varghese N."/>
        </authorList>
    </citation>
    <scope>NUCLEOTIDE SEQUENCE [LARGE SCALE GENOMIC DNA]</scope>
    <source>
        <strain evidence="4">DSM 44719</strain>
    </source>
</reference>
<dbReference type="OrthoDB" id="9802489at2"/>
<dbReference type="PANTHER" id="PTHR43798">
    <property type="entry name" value="MONOACYLGLYCEROL LIPASE"/>
    <property type="match status" value="1"/>
</dbReference>
<protein>
    <submittedName>
        <fullName evidence="3">4-carboxymuconolactone decarboxylase /3-oxoadipate enol-lactonase</fullName>
    </submittedName>
</protein>
<dbReference type="GO" id="GO:0042952">
    <property type="term" value="P:beta-ketoadipate pathway"/>
    <property type="evidence" value="ECO:0007669"/>
    <property type="project" value="InterPro"/>
</dbReference>
<dbReference type="Gene3D" id="1.20.1290.10">
    <property type="entry name" value="AhpD-like"/>
    <property type="match status" value="1"/>
</dbReference>
<dbReference type="InterPro" id="IPR029058">
    <property type="entry name" value="AB_hydrolase_fold"/>
</dbReference>
<dbReference type="InterPro" id="IPR050266">
    <property type="entry name" value="AB_hydrolase_sf"/>
</dbReference>
<evidence type="ECO:0000259" key="1">
    <source>
        <dbReference type="Pfam" id="PF00561"/>
    </source>
</evidence>
<dbReference type="InterPro" id="IPR029032">
    <property type="entry name" value="AhpD-like"/>
</dbReference>
<feature type="domain" description="AB hydrolase-1" evidence="1">
    <location>
        <begin position="20"/>
        <end position="243"/>
    </location>
</feature>
<dbReference type="GO" id="GO:0051920">
    <property type="term" value="F:peroxiredoxin activity"/>
    <property type="evidence" value="ECO:0007669"/>
    <property type="project" value="InterPro"/>
</dbReference>
<evidence type="ECO:0000313" key="4">
    <source>
        <dbReference type="Proteomes" id="UP000183407"/>
    </source>
</evidence>
<dbReference type="InterPro" id="IPR012788">
    <property type="entry name" value="Decarb_PcaC"/>
</dbReference>
<dbReference type="Pfam" id="PF02627">
    <property type="entry name" value="CMD"/>
    <property type="match status" value="1"/>
</dbReference>
<dbReference type="Gene3D" id="3.40.50.1820">
    <property type="entry name" value="alpha/beta hydrolase"/>
    <property type="match status" value="1"/>
</dbReference>
<dbReference type="Pfam" id="PF00561">
    <property type="entry name" value="Abhydrolase_1"/>
    <property type="match status" value="1"/>
</dbReference>
<gene>
    <name evidence="3" type="ORF">SAMN04490220_2691</name>
</gene>
<dbReference type="SUPFAM" id="SSF69118">
    <property type="entry name" value="AhpD-like"/>
    <property type="match status" value="1"/>
</dbReference>
<dbReference type="SUPFAM" id="SSF53474">
    <property type="entry name" value="alpha/beta-Hydrolases"/>
    <property type="match status" value="1"/>
</dbReference>
<dbReference type="NCBIfam" id="TIGR02425">
    <property type="entry name" value="decarb_PcaC"/>
    <property type="match status" value="1"/>
</dbReference>
<dbReference type="AlphaFoldDB" id="A0A1H4VRN7"/>
<proteinExistence type="predicted"/>
<name>A0A1H4VRN7_RHOJO</name>
<dbReference type="EMBL" id="FNTL01000004">
    <property type="protein sequence ID" value="SEC82974.1"/>
    <property type="molecule type" value="Genomic_DNA"/>
</dbReference>
<accession>A0A1H4VRN7</accession>
<dbReference type="InterPro" id="IPR026968">
    <property type="entry name" value="PcaD/CatD"/>
</dbReference>